<evidence type="ECO:0000313" key="3">
    <source>
        <dbReference type="Proteomes" id="UP000270272"/>
    </source>
</evidence>
<organism evidence="2 3">
    <name type="scientific">Citrobacter koseri</name>
    <name type="common">Citrobacter diversus</name>
    <dbReference type="NCBI Taxonomy" id="545"/>
    <lineage>
        <taxon>Bacteria</taxon>
        <taxon>Pseudomonadati</taxon>
        <taxon>Pseudomonadota</taxon>
        <taxon>Gammaproteobacteria</taxon>
        <taxon>Enterobacterales</taxon>
        <taxon>Enterobacteriaceae</taxon>
        <taxon>Citrobacter</taxon>
    </lineage>
</organism>
<dbReference type="EMBL" id="LR134204">
    <property type="protein sequence ID" value="VEB83891.1"/>
    <property type="molecule type" value="Genomic_DNA"/>
</dbReference>
<reference evidence="2 3" key="1">
    <citation type="submission" date="2018-12" db="EMBL/GenBank/DDBJ databases">
        <authorList>
            <consortium name="Pathogen Informatics"/>
        </authorList>
    </citation>
    <scope>NUCLEOTIDE SEQUENCE [LARGE SCALE GENOMIC DNA]</scope>
    <source>
        <strain evidence="2 3">NCTC11075</strain>
    </source>
</reference>
<feature type="transmembrane region" description="Helical" evidence="1">
    <location>
        <begin position="12"/>
        <end position="29"/>
    </location>
</feature>
<dbReference type="AlphaFoldDB" id="A0A3S4JMA3"/>
<name>A0A3S4JMA3_CITKO</name>
<protein>
    <submittedName>
        <fullName evidence="2">Uncharacterized protein</fullName>
    </submittedName>
</protein>
<keyword evidence="1" id="KW-0812">Transmembrane</keyword>
<evidence type="ECO:0000256" key="1">
    <source>
        <dbReference type="SAM" id="Phobius"/>
    </source>
</evidence>
<keyword evidence="1" id="KW-1133">Transmembrane helix</keyword>
<gene>
    <name evidence="2" type="ORF">NCTC11075_00237</name>
</gene>
<sequence>MNKSDSAEKNRRKIYITLSLFILVYFFSWKATLDIYSFGYQKR</sequence>
<dbReference type="Proteomes" id="UP000270272">
    <property type="component" value="Chromosome"/>
</dbReference>
<keyword evidence="1" id="KW-0472">Membrane</keyword>
<evidence type="ECO:0000313" key="2">
    <source>
        <dbReference type="EMBL" id="VEB83891.1"/>
    </source>
</evidence>
<proteinExistence type="predicted"/>
<accession>A0A3S4JMA3</accession>